<name>A0A1D2NGK2_ORCCI</name>
<keyword evidence="6" id="KW-1185">Reference proteome</keyword>
<reference evidence="5 6" key="1">
    <citation type="journal article" date="2016" name="Genome Biol. Evol.">
        <title>Gene Family Evolution Reflects Adaptation to Soil Environmental Stressors in the Genome of the Collembolan Orchesella cincta.</title>
        <authorList>
            <person name="Faddeeva-Vakhrusheva A."/>
            <person name="Derks M.F."/>
            <person name="Anvar S.Y."/>
            <person name="Agamennone V."/>
            <person name="Suring W."/>
            <person name="Smit S."/>
            <person name="van Straalen N.M."/>
            <person name="Roelofs D."/>
        </authorList>
    </citation>
    <scope>NUCLEOTIDE SEQUENCE [LARGE SCALE GENOMIC DNA]</scope>
    <source>
        <tissue evidence="5">Mixed pool</tissue>
    </source>
</reference>
<evidence type="ECO:0000313" key="6">
    <source>
        <dbReference type="Proteomes" id="UP000094527"/>
    </source>
</evidence>
<dbReference type="PANTHER" id="PTHR10281:SF4">
    <property type="entry name" value="NEUFERRICIN"/>
    <property type="match status" value="1"/>
</dbReference>
<dbReference type="Gene3D" id="3.10.120.10">
    <property type="entry name" value="Cytochrome b5-like heme/steroid binding domain"/>
    <property type="match status" value="1"/>
</dbReference>
<organism evidence="5 6">
    <name type="scientific">Orchesella cincta</name>
    <name type="common">Springtail</name>
    <name type="synonym">Podura cincta</name>
    <dbReference type="NCBI Taxonomy" id="48709"/>
    <lineage>
        <taxon>Eukaryota</taxon>
        <taxon>Metazoa</taxon>
        <taxon>Ecdysozoa</taxon>
        <taxon>Arthropoda</taxon>
        <taxon>Hexapoda</taxon>
        <taxon>Collembola</taxon>
        <taxon>Entomobryomorpha</taxon>
        <taxon>Entomobryoidea</taxon>
        <taxon>Orchesellidae</taxon>
        <taxon>Orchesellinae</taxon>
        <taxon>Orchesella</taxon>
    </lineage>
</organism>
<evidence type="ECO:0000259" key="4">
    <source>
        <dbReference type="SMART" id="SM01117"/>
    </source>
</evidence>
<feature type="domain" description="Cytochrome b5 heme-binding" evidence="4">
    <location>
        <begin position="166"/>
        <end position="261"/>
    </location>
</feature>
<evidence type="ECO:0000256" key="1">
    <source>
        <dbReference type="ARBA" id="ARBA00038357"/>
    </source>
</evidence>
<feature type="transmembrane region" description="Helical" evidence="3">
    <location>
        <begin position="80"/>
        <end position="103"/>
    </location>
</feature>
<dbReference type="SMART" id="SM01117">
    <property type="entry name" value="Cyt-b5"/>
    <property type="match status" value="1"/>
</dbReference>
<dbReference type="GO" id="GO:0016020">
    <property type="term" value="C:membrane"/>
    <property type="evidence" value="ECO:0007669"/>
    <property type="project" value="TreeGrafter"/>
</dbReference>
<dbReference type="SUPFAM" id="SSF55856">
    <property type="entry name" value="Cytochrome b5-like heme/steroid binding domain"/>
    <property type="match status" value="1"/>
</dbReference>
<accession>A0A1D2NGK2</accession>
<sequence length="377" mass="42248">MSRKRLNNTTSSGENSVQMPGPGTPSMFSGEEQLEGYQEFEKRLTPSVDDYNGAIPKEQKSARRPEKIAPKVGKTVIGRVGVMGCAIAAVVGIISVGVLLYGADHTMSFFSKTLWKDKPIDKQHGHDPASVPQKLFKKDNEKLDWKSHLVNVQEKLRKGNSEVRIMTDEDIKYKDGGKMYVVLAGFVFDVSSASKTYGKDSGYHGFVGRDGSRAFVTGKFTEEEGLVPNLRDLTPDENKGISNWVNFYLNHETYKFVGLHSGWFFDEKGEKTWRMREFEEALIEAEALDNAQSETDKLFPGCNMEWNAEHGSNLWCSKQSGGMSREWIGFPRSFKIPDDKTSPRCVCVHPNMLTDPRVSVYKGCDPKSVSCKLGKDE</sequence>
<comment type="caution">
    <text evidence="5">The sequence shown here is derived from an EMBL/GenBank/DDBJ whole genome shotgun (WGS) entry which is preliminary data.</text>
</comment>
<evidence type="ECO:0000256" key="2">
    <source>
        <dbReference type="SAM" id="MobiDB-lite"/>
    </source>
</evidence>
<dbReference type="InterPro" id="IPR050577">
    <property type="entry name" value="MAPR/NEUFC/NENF-like"/>
</dbReference>
<dbReference type="Pfam" id="PF00173">
    <property type="entry name" value="Cyt-b5"/>
    <property type="match status" value="1"/>
</dbReference>
<feature type="compositionally biased region" description="Basic and acidic residues" evidence="2">
    <location>
        <begin position="57"/>
        <end position="66"/>
    </location>
</feature>
<dbReference type="GO" id="GO:0012505">
    <property type="term" value="C:endomembrane system"/>
    <property type="evidence" value="ECO:0007669"/>
    <property type="project" value="TreeGrafter"/>
</dbReference>
<protein>
    <submittedName>
        <fullName evidence="5">Neuferricin</fullName>
    </submittedName>
</protein>
<dbReference type="OMA" id="SREWIGF"/>
<feature type="compositionally biased region" description="Polar residues" evidence="2">
    <location>
        <begin position="7"/>
        <end position="18"/>
    </location>
</feature>
<dbReference type="EMBL" id="LJIJ01000045">
    <property type="protein sequence ID" value="ODN04393.1"/>
    <property type="molecule type" value="Genomic_DNA"/>
</dbReference>
<dbReference type="PANTHER" id="PTHR10281">
    <property type="entry name" value="MEMBRANE-ASSOCIATED PROGESTERONE RECEPTOR COMPONENT-RELATED"/>
    <property type="match status" value="1"/>
</dbReference>
<keyword evidence="3" id="KW-0812">Transmembrane</keyword>
<dbReference type="AlphaFoldDB" id="A0A1D2NGK2"/>
<feature type="region of interest" description="Disordered" evidence="2">
    <location>
        <begin position="1"/>
        <end position="66"/>
    </location>
</feature>
<dbReference type="InterPro" id="IPR036400">
    <property type="entry name" value="Cyt_B5-like_heme/steroid_sf"/>
</dbReference>
<dbReference type="STRING" id="48709.A0A1D2NGK2"/>
<evidence type="ECO:0000256" key="3">
    <source>
        <dbReference type="SAM" id="Phobius"/>
    </source>
</evidence>
<proteinExistence type="inferred from homology"/>
<keyword evidence="3" id="KW-1133">Transmembrane helix</keyword>
<keyword evidence="3" id="KW-0472">Membrane</keyword>
<dbReference type="Proteomes" id="UP000094527">
    <property type="component" value="Unassembled WGS sequence"/>
</dbReference>
<evidence type="ECO:0000313" key="5">
    <source>
        <dbReference type="EMBL" id="ODN04393.1"/>
    </source>
</evidence>
<comment type="similarity">
    <text evidence="1">Belongs to the cytochrome b5 family. MAPR subfamily.</text>
</comment>
<dbReference type="InterPro" id="IPR001199">
    <property type="entry name" value="Cyt_B5-like_heme/steroid-bd"/>
</dbReference>
<gene>
    <name evidence="5" type="ORF">Ocin01_02294</name>
</gene>